<dbReference type="GO" id="GO:0006950">
    <property type="term" value="P:response to stress"/>
    <property type="evidence" value="ECO:0007669"/>
    <property type="project" value="TreeGrafter"/>
</dbReference>
<dbReference type="PANTHER" id="PTHR33164">
    <property type="entry name" value="TRANSCRIPTIONAL REGULATOR, MARR FAMILY"/>
    <property type="match status" value="1"/>
</dbReference>
<dbReference type="AlphaFoldDB" id="A0A2N3W9H5"/>
<keyword evidence="3" id="KW-1185">Reference proteome</keyword>
<evidence type="ECO:0000259" key="1">
    <source>
        <dbReference type="PROSITE" id="PS50995"/>
    </source>
</evidence>
<dbReference type="GO" id="GO:0003700">
    <property type="term" value="F:DNA-binding transcription factor activity"/>
    <property type="evidence" value="ECO:0007669"/>
    <property type="project" value="InterPro"/>
</dbReference>
<name>A0A2N3W9H5_9PSEU</name>
<evidence type="ECO:0000313" key="2">
    <source>
        <dbReference type="EMBL" id="PKV90526.1"/>
    </source>
</evidence>
<dbReference type="Gene3D" id="1.10.10.10">
    <property type="entry name" value="Winged helix-like DNA-binding domain superfamily/Winged helix DNA-binding domain"/>
    <property type="match status" value="1"/>
</dbReference>
<dbReference type="EMBL" id="PJMY01000003">
    <property type="protein sequence ID" value="PKV90526.1"/>
    <property type="molecule type" value="Genomic_DNA"/>
</dbReference>
<keyword evidence="2" id="KW-0238">DNA-binding</keyword>
<dbReference type="Pfam" id="PF01047">
    <property type="entry name" value="MarR"/>
    <property type="match status" value="1"/>
</dbReference>
<dbReference type="SUPFAM" id="SSF46785">
    <property type="entry name" value="Winged helix' DNA-binding domain"/>
    <property type="match status" value="1"/>
</dbReference>
<dbReference type="RefSeq" id="WP_101434720.1">
    <property type="nucleotide sequence ID" value="NZ_PJMY01000003.1"/>
</dbReference>
<dbReference type="InterPro" id="IPR036390">
    <property type="entry name" value="WH_DNA-bd_sf"/>
</dbReference>
<sequence>MEGTSANEQLFDHLVRCETRIYNALGERLKAAHGIVASQFEFLRYLGRHPQSRVADIAVNFAIGIGATSKGIDRLEARGWVRRVPNPEDRRSSLVELTPAGRKLAEAAEKTFQEQLETLIGSVVGEERVAAVIPVLAELRGVLEERNVGLPAG</sequence>
<evidence type="ECO:0000313" key="3">
    <source>
        <dbReference type="Proteomes" id="UP000233750"/>
    </source>
</evidence>
<dbReference type="SMART" id="SM00347">
    <property type="entry name" value="HTH_MARR"/>
    <property type="match status" value="1"/>
</dbReference>
<dbReference type="GO" id="GO:0003677">
    <property type="term" value="F:DNA binding"/>
    <property type="evidence" value="ECO:0007669"/>
    <property type="project" value="UniProtKB-KW"/>
</dbReference>
<dbReference type="InterPro" id="IPR039422">
    <property type="entry name" value="MarR/SlyA-like"/>
</dbReference>
<protein>
    <submittedName>
        <fullName evidence="2">DNA-binding MarR family transcriptional regulator</fullName>
    </submittedName>
</protein>
<reference evidence="2 3" key="1">
    <citation type="submission" date="2017-12" db="EMBL/GenBank/DDBJ databases">
        <title>Sequencing the genomes of 1000 Actinobacteria strains.</title>
        <authorList>
            <person name="Klenk H.-P."/>
        </authorList>
    </citation>
    <scope>NUCLEOTIDE SEQUENCE [LARGE SCALE GENOMIC DNA]</scope>
    <source>
        <strain evidence="2 3">DSM 45165</strain>
    </source>
</reference>
<dbReference type="InterPro" id="IPR036388">
    <property type="entry name" value="WH-like_DNA-bd_sf"/>
</dbReference>
<dbReference type="OrthoDB" id="162531at2"/>
<dbReference type="InterPro" id="IPR000835">
    <property type="entry name" value="HTH_MarR-typ"/>
</dbReference>
<feature type="domain" description="HTH marR-type" evidence="1">
    <location>
        <begin position="7"/>
        <end position="141"/>
    </location>
</feature>
<gene>
    <name evidence="2" type="ORF">ATK30_1273</name>
</gene>
<accession>A0A2N3W9H5</accession>
<comment type="caution">
    <text evidence="2">The sequence shown here is derived from an EMBL/GenBank/DDBJ whole genome shotgun (WGS) entry which is preliminary data.</text>
</comment>
<organism evidence="2 3">
    <name type="scientific">Amycolatopsis echigonensis</name>
    <dbReference type="NCBI Taxonomy" id="2576905"/>
    <lineage>
        <taxon>Bacteria</taxon>
        <taxon>Bacillati</taxon>
        <taxon>Actinomycetota</taxon>
        <taxon>Actinomycetes</taxon>
        <taxon>Pseudonocardiales</taxon>
        <taxon>Pseudonocardiaceae</taxon>
        <taxon>Amycolatopsis</taxon>
    </lineage>
</organism>
<dbReference type="Proteomes" id="UP000233750">
    <property type="component" value="Unassembled WGS sequence"/>
</dbReference>
<dbReference type="PROSITE" id="PS50995">
    <property type="entry name" value="HTH_MARR_2"/>
    <property type="match status" value="1"/>
</dbReference>
<proteinExistence type="predicted"/>
<dbReference type="PRINTS" id="PR00598">
    <property type="entry name" value="HTHMARR"/>
</dbReference>
<dbReference type="PANTHER" id="PTHR33164:SF94">
    <property type="entry name" value="TRANSCRIPTIONAL REGULATORY PROTEIN-RELATED"/>
    <property type="match status" value="1"/>
</dbReference>